<feature type="region of interest" description="Disordered" evidence="1">
    <location>
        <begin position="139"/>
        <end position="162"/>
    </location>
</feature>
<dbReference type="AlphaFoldDB" id="A0A5N6Z672"/>
<evidence type="ECO:0000256" key="1">
    <source>
        <dbReference type="SAM" id="MobiDB-lite"/>
    </source>
</evidence>
<dbReference type="Proteomes" id="UP000327118">
    <property type="component" value="Unassembled WGS sequence"/>
</dbReference>
<reference evidence="3" key="1">
    <citation type="submission" date="2019-04" db="EMBL/GenBank/DDBJ databases">
        <title>Friends and foes A comparative genomics studyof 23 Aspergillus species from section Flavi.</title>
        <authorList>
            <consortium name="DOE Joint Genome Institute"/>
            <person name="Kjaerbolling I."/>
            <person name="Vesth T."/>
            <person name="Frisvad J.C."/>
            <person name="Nybo J.L."/>
            <person name="Theobald S."/>
            <person name="Kildgaard S."/>
            <person name="Isbrandt T."/>
            <person name="Kuo A."/>
            <person name="Sato A."/>
            <person name="Lyhne E.K."/>
            <person name="Kogle M.E."/>
            <person name="Wiebenga A."/>
            <person name="Kun R.S."/>
            <person name="Lubbers R.J."/>
            <person name="Makela M.R."/>
            <person name="Barry K."/>
            <person name="Chovatia M."/>
            <person name="Clum A."/>
            <person name="Daum C."/>
            <person name="Haridas S."/>
            <person name="He G."/>
            <person name="LaButti K."/>
            <person name="Lipzen A."/>
            <person name="Mondo S."/>
            <person name="Riley R."/>
            <person name="Salamov A."/>
            <person name="Simmons B.A."/>
            <person name="Magnuson J.K."/>
            <person name="Henrissat B."/>
            <person name="Mortensen U.H."/>
            <person name="Larsen T.O."/>
            <person name="Devries R.P."/>
            <person name="Grigoriev I.V."/>
            <person name="Machida M."/>
            <person name="Baker S.E."/>
            <person name="Andersen M.R."/>
        </authorList>
    </citation>
    <scope>NUCLEOTIDE SEQUENCE [LARGE SCALE GENOMIC DNA]</scope>
    <source>
        <strain evidence="3">CBS 553.77</strain>
    </source>
</reference>
<name>A0A5N6Z672_9EURO</name>
<feature type="compositionally biased region" description="Polar residues" evidence="1">
    <location>
        <begin position="273"/>
        <end position="293"/>
    </location>
</feature>
<organism evidence="2 3">
    <name type="scientific">Aspergillus coremiiformis</name>
    <dbReference type="NCBI Taxonomy" id="138285"/>
    <lineage>
        <taxon>Eukaryota</taxon>
        <taxon>Fungi</taxon>
        <taxon>Dikarya</taxon>
        <taxon>Ascomycota</taxon>
        <taxon>Pezizomycotina</taxon>
        <taxon>Eurotiomycetes</taxon>
        <taxon>Eurotiomycetidae</taxon>
        <taxon>Eurotiales</taxon>
        <taxon>Aspergillaceae</taxon>
        <taxon>Aspergillus</taxon>
        <taxon>Aspergillus subgen. Circumdati</taxon>
    </lineage>
</organism>
<sequence length="300" mass="34973">MESNKEILDMIDTITRKLSESDIHPVLWNQTAQYYHVPPTKVLDKVYLEIAVRDNELNPARELLDSFNPRGKRSQKCHHDTHLPICEDNFLILQNGCEIRKDIHVHLYHLQNTGIDYATCIPVTDECLPVKDVVKATGDASRGKYLQPRQQDAEKKGPPPRIPPLTDHIESLFLMLYHSIRYDRASRASYTNLEELMDRYTHHPTEAWKTFMQDSMYREFLTKQQTEWVLDPNPNDSMEREERNWEKMYVRHEYVRTTLSAMMQKKGKIPKPSSGNAPASHTTPEMTSVTKQLSKLDLPD</sequence>
<proteinExistence type="predicted"/>
<keyword evidence="3" id="KW-1185">Reference proteome</keyword>
<evidence type="ECO:0000313" key="3">
    <source>
        <dbReference type="Proteomes" id="UP000327118"/>
    </source>
</evidence>
<dbReference type="EMBL" id="ML739132">
    <property type="protein sequence ID" value="KAE8352386.1"/>
    <property type="molecule type" value="Genomic_DNA"/>
</dbReference>
<accession>A0A5N6Z672</accession>
<protein>
    <submittedName>
        <fullName evidence="2">Uncharacterized protein</fullName>
    </submittedName>
</protein>
<evidence type="ECO:0000313" key="2">
    <source>
        <dbReference type="EMBL" id="KAE8352386.1"/>
    </source>
</evidence>
<gene>
    <name evidence="2" type="ORF">BDV28DRAFT_149052</name>
</gene>
<feature type="region of interest" description="Disordered" evidence="1">
    <location>
        <begin position="263"/>
        <end position="300"/>
    </location>
</feature>